<proteinExistence type="predicted"/>
<protein>
    <recommendedName>
        <fullName evidence="1">ABC-three component systems C-terminal domain-containing protein</fullName>
    </recommendedName>
</protein>
<dbReference type="InterPro" id="IPR046913">
    <property type="entry name" value="ABC-3C_CTD7"/>
</dbReference>
<dbReference type="Proteomes" id="UP000325606">
    <property type="component" value="Chromosome"/>
</dbReference>
<organism evidence="2 3">
    <name type="scientific">Nitrincola iocasae</name>
    <dbReference type="NCBI Taxonomy" id="2614693"/>
    <lineage>
        <taxon>Bacteria</taxon>
        <taxon>Pseudomonadati</taxon>
        <taxon>Pseudomonadota</taxon>
        <taxon>Gammaproteobacteria</taxon>
        <taxon>Oceanospirillales</taxon>
        <taxon>Oceanospirillaceae</taxon>
        <taxon>Nitrincola</taxon>
    </lineage>
</organism>
<evidence type="ECO:0000313" key="3">
    <source>
        <dbReference type="Proteomes" id="UP000325606"/>
    </source>
</evidence>
<name>A0A5J6LEW0_9GAMM</name>
<dbReference type="EMBL" id="CP044222">
    <property type="protein sequence ID" value="QEW06872.1"/>
    <property type="molecule type" value="Genomic_DNA"/>
</dbReference>
<dbReference type="AlphaFoldDB" id="A0A5J6LEW0"/>
<sequence>MPTAAGQLLGYQLQLQRALVHLLQSGRGSSVSVEVTGDVAVMLSNGGKLEEEDKSSLSSNPVTNKSTDLWKTFYNWINALNDGSIHFERTKFILYANHKGNKGIVDALSDAQRPEEITKCIGEVESLFESLESIHPIHSYLSHILGHKDAFRAIVGSFEFIVGSKTGSEEIHQVLSEIILVSQHHVDYLHDELLGWVTNSLMDRIAANKPAIISWEEYQKKFVVLFERVRVRELIDFTKEYAADHKEVQEQFKEYPKYLKQLQIIDIEDHEQVSAVSDFLRRKINADKWIESELIDEASAQEFEESLKSYWHSTIKKLSITEKSLKPEERGQLLYHDCKVRQATIGNQPVLSHFVRGTYHNLTNENEIGWHESWNDLLKDR</sequence>
<keyword evidence="3" id="KW-1185">Reference proteome</keyword>
<feature type="domain" description="ABC-three component systems C-terminal" evidence="1">
    <location>
        <begin position="259"/>
        <end position="377"/>
    </location>
</feature>
<dbReference type="RefSeq" id="WP_151055736.1">
    <property type="nucleotide sequence ID" value="NZ_CP044222.1"/>
</dbReference>
<evidence type="ECO:0000259" key="1">
    <source>
        <dbReference type="Pfam" id="PF20283"/>
    </source>
</evidence>
<gene>
    <name evidence="2" type="ORF">F5I99_10340</name>
</gene>
<accession>A0A5J6LEW0</accession>
<reference evidence="2 3" key="1">
    <citation type="submission" date="2019-09" db="EMBL/GenBank/DDBJ databases">
        <title>Nitrincola iocasae sp. nov., a bacterium isolated from the sediment collected at a cold seep field in South China Sea.</title>
        <authorList>
            <person name="Zhang H."/>
            <person name="Wang H."/>
            <person name="Li C."/>
        </authorList>
    </citation>
    <scope>NUCLEOTIDE SEQUENCE [LARGE SCALE GENOMIC DNA]</scope>
    <source>
        <strain evidence="2 3">KXZD1103</strain>
    </source>
</reference>
<dbReference type="KEGG" id="nik:F5I99_10340"/>
<dbReference type="Pfam" id="PF20283">
    <property type="entry name" value="CTD7"/>
    <property type="match status" value="1"/>
</dbReference>
<evidence type="ECO:0000313" key="2">
    <source>
        <dbReference type="EMBL" id="QEW06872.1"/>
    </source>
</evidence>